<evidence type="ECO:0000313" key="2">
    <source>
        <dbReference type="Proteomes" id="UP001221898"/>
    </source>
</evidence>
<organism evidence="1 2">
    <name type="scientific">Aldrovandia affinis</name>
    <dbReference type="NCBI Taxonomy" id="143900"/>
    <lineage>
        <taxon>Eukaryota</taxon>
        <taxon>Metazoa</taxon>
        <taxon>Chordata</taxon>
        <taxon>Craniata</taxon>
        <taxon>Vertebrata</taxon>
        <taxon>Euteleostomi</taxon>
        <taxon>Actinopterygii</taxon>
        <taxon>Neopterygii</taxon>
        <taxon>Teleostei</taxon>
        <taxon>Notacanthiformes</taxon>
        <taxon>Halosauridae</taxon>
        <taxon>Aldrovandia</taxon>
    </lineage>
</organism>
<keyword evidence="2" id="KW-1185">Reference proteome</keyword>
<proteinExistence type="predicted"/>
<protein>
    <submittedName>
        <fullName evidence="1">Uncharacterized protein</fullName>
    </submittedName>
</protein>
<evidence type="ECO:0000313" key="1">
    <source>
        <dbReference type="EMBL" id="KAJ8409930.1"/>
    </source>
</evidence>
<dbReference type="AlphaFoldDB" id="A0AAD7SWC9"/>
<dbReference type="EMBL" id="JAINUG010000028">
    <property type="protein sequence ID" value="KAJ8409930.1"/>
    <property type="molecule type" value="Genomic_DNA"/>
</dbReference>
<reference evidence="1" key="1">
    <citation type="journal article" date="2023" name="Science">
        <title>Genome structures resolve the early diversification of teleost fishes.</title>
        <authorList>
            <person name="Parey E."/>
            <person name="Louis A."/>
            <person name="Montfort J."/>
            <person name="Bouchez O."/>
            <person name="Roques C."/>
            <person name="Iampietro C."/>
            <person name="Lluch J."/>
            <person name="Castinel A."/>
            <person name="Donnadieu C."/>
            <person name="Desvignes T."/>
            <person name="Floi Bucao C."/>
            <person name="Jouanno E."/>
            <person name="Wen M."/>
            <person name="Mejri S."/>
            <person name="Dirks R."/>
            <person name="Jansen H."/>
            <person name="Henkel C."/>
            <person name="Chen W.J."/>
            <person name="Zahm M."/>
            <person name="Cabau C."/>
            <person name="Klopp C."/>
            <person name="Thompson A.W."/>
            <person name="Robinson-Rechavi M."/>
            <person name="Braasch I."/>
            <person name="Lecointre G."/>
            <person name="Bobe J."/>
            <person name="Postlethwait J.H."/>
            <person name="Berthelot C."/>
            <person name="Roest Crollius H."/>
            <person name="Guiguen Y."/>
        </authorList>
    </citation>
    <scope>NUCLEOTIDE SEQUENCE</scope>
    <source>
        <strain evidence="1">NC1722</strain>
    </source>
</reference>
<gene>
    <name evidence="1" type="ORF">AAFF_G00209710</name>
</gene>
<name>A0AAD7SWC9_9TELE</name>
<accession>A0AAD7SWC9</accession>
<comment type="caution">
    <text evidence="1">The sequence shown here is derived from an EMBL/GenBank/DDBJ whole genome shotgun (WGS) entry which is preliminary data.</text>
</comment>
<feature type="non-terminal residue" evidence="1">
    <location>
        <position position="99"/>
    </location>
</feature>
<sequence>MWYQRLRRPRRRGDLRPPCLGTVLAMVAEARQCERSVQRRDLNNSHPNHCKRHCHMINGTDWNSLNSLRIDVILMLTSDKTKMPTPFQCLMLGFAFLKL</sequence>
<dbReference type="Proteomes" id="UP001221898">
    <property type="component" value="Unassembled WGS sequence"/>
</dbReference>